<evidence type="ECO:0000259" key="1">
    <source>
        <dbReference type="Pfam" id="PF00534"/>
    </source>
</evidence>
<dbReference type="SUPFAM" id="SSF53756">
    <property type="entry name" value="UDP-Glycosyltransferase/glycogen phosphorylase"/>
    <property type="match status" value="1"/>
</dbReference>
<reference evidence="2 3" key="1">
    <citation type="submission" date="2018-06" db="EMBL/GenBank/DDBJ databases">
        <authorList>
            <consortium name="Pathogen Informatics"/>
            <person name="Doyle S."/>
        </authorList>
    </citation>
    <scope>NUCLEOTIDE SEQUENCE [LARGE SCALE GENOMIC DNA]</scope>
    <source>
        <strain evidence="2 3">NCTC11224</strain>
    </source>
</reference>
<organism evidence="2 3">
    <name type="scientific">Enterocloster clostridioformis</name>
    <dbReference type="NCBI Taxonomy" id="1531"/>
    <lineage>
        <taxon>Bacteria</taxon>
        <taxon>Bacillati</taxon>
        <taxon>Bacillota</taxon>
        <taxon>Clostridia</taxon>
        <taxon>Lachnospirales</taxon>
        <taxon>Lachnospiraceae</taxon>
        <taxon>Enterocloster</taxon>
    </lineage>
</organism>
<keyword evidence="2" id="KW-0808">Transferase</keyword>
<sequence length="337" mass="38848">MLQDALGKQFEDVEFQYIFKENEGKTALAQYFRTLMDCNPDMYICHDVVSAFLLSMVRKKYILIYHQQGPLIQERINLGVKIGKTKQIKTNFYEGRALKSAESVHFPSNGAKKMYFNSEFRSADENQVRIGEPMYNTIYVDSDLNDSIDSYGLERDNSYTTFYSVGTLTEAKGQDRAVIFLDKYCENSSRKVRYILIGQGVLKDALLNELEVLKKKHDNFSYVYVPRLEHKDILSVGMISDVYLMLHRISIFDLSTLEAMYTNNAVVLSDIGGNLDFNKNENIVFCNCTDYQSAAKNLDSIGIENLKRKNKECFEKYFSRAAFKERYYELALNGGTK</sequence>
<accession>A0A2X2UE54</accession>
<evidence type="ECO:0000313" key="3">
    <source>
        <dbReference type="Proteomes" id="UP000251853"/>
    </source>
</evidence>
<gene>
    <name evidence="2" type="ORF">NCTC11224_05722</name>
</gene>
<protein>
    <submittedName>
        <fullName evidence="2">Glycosyl transferases group 1</fullName>
    </submittedName>
</protein>
<dbReference type="Pfam" id="PF00534">
    <property type="entry name" value="Glycos_transf_1"/>
    <property type="match status" value="1"/>
</dbReference>
<name>A0A2X2UE54_9FIRM</name>
<dbReference type="Proteomes" id="UP000251853">
    <property type="component" value="Unassembled WGS sequence"/>
</dbReference>
<dbReference type="InterPro" id="IPR001296">
    <property type="entry name" value="Glyco_trans_1"/>
</dbReference>
<evidence type="ECO:0000313" key="2">
    <source>
        <dbReference type="EMBL" id="SQB16662.1"/>
    </source>
</evidence>
<dbReference type="EMBL" id="UAVW01000021">
    <property type="protein sequence ID" value="SQB16662.1"/>
    <property type="molecule type" value="Genomic_DNA"/>
</dbReference>
<feature type="domain" description="Glycosyl transferase family 1" evidence="1">
    <location>
        <begin position="156"/>
        <end position="304"/>
    </location>
</feature>
<proteinExistence type="predicted"/>
<dbReference type="Gene3D" id="3.40.50.2000">
    <property type="entry name" value="Glycogen Phosphorylase B"/>
    <property type="match status" value="1"/>
</dbReference>
<keyword evidence="3" id="KW-1185">Reference proteome</keyword>
<dbReference type="AlphaFoldDB" id="A0A2X2UE54"/>
<dbReference type="GO" id="GO:0016757">
    <property type="term" value="F:glycosyltransferase activity"/>
    <property type="evidence" value="ECO:0007669"/>
    <property type="project" value="InterPro"/>
</dbReference>